<dbReference type="PANTHER" id="PTHR12684:SF2">
    <property type="entry name" value="TRNA 2'-PHOSPHOTRANSFERASE 1"/>
    <property type="match status" value="1"/>
</dbReference>
<comment type="caution">
    <text evidence="6">The sequence shown here is derived from an EMBL/GenBank/DDBJ whole genome shotgun (WGS) entry which is preliminary data.</text>
</comment>
<dbReference type="InterPro" id="IPR042080">
    <property type="entry name" value="RNA_2'-PTrans_N"/>
</dbReference>
<dbReference type="Pfam" id="PF01885">
    <property type="entry name" value="PTS_2-RNA"/>
    <property type="match status" value="1"/>
</dbReference>
<evidence type="ECO:0000256" key="2">
    <source>
        <dbReference type="ARBA" id="ARBA00022679"/>
    </source>
</evidence>
<dbReference type="SUPFAM" id="SSF56399">
    <property type="entry name" value="ADP-ribosylation"/>
    <property type="match status" value="1"/>
</dbReference>
<dbReference type="STRING" id="1300222.I532_24990"/>
<dbReference type="AlphaFoldDB" id="M8D9I5"/>
<dbReference type="Gene3D" id="1.10.10.970">
    <property type="entry name" value="RNA 2'-phosphotransferase, Tpt1/KptA family, N-terminal domain"/>
    <property type="match status" value="1"/>
</dbReference>
<dbReference type="InterPro" id="IPR042081">
    <property type="entry name" value="RNA_2'-PTrans_C"/>
</dbReference>
<dbReference type="InterPro" id="IPR002745">
    <property type="entry name" value="Ptrans_KptA/Tpt1"/>
</dbReference>
<evidence type="ECO:0000313" key="6">
    <source>
        <dbReference type="EMBL" id="EMT49957.1"/>
    </source>
</evidence>
<accession>M8D9I5</accession>
<dbReference type="PANTHER" id="PTHR12684">
    <property type="entry name" value="PUTATIVE PHOSPHOTRANSFERASE"/>
    <property type="match status" value="1"/>
</dbReference>
<comment type="function">
    <text evidence="4 5">Removes the 2'-phosphate from RNA via an intermediate in which the phosphate is ADP-ribosylated by NAD followed by a presumed transesterification to release the RNA and generate ADP-ribose 1''-2''-cyclic phosphate (APPR&gt;P). May function as an ADP-ribosylase.</text>
</comment>
<keyword evidence="3 5" id="KW-0520">NAD</keyword>
<evidence type="ECO:0000256" key="1">
    <source>
        <dbReference type="ARBA" id="ARBA00009836"/>
    </source>
</evidence>
<proteinExistence type="inferred from homology"/>
<evidence type="ECO:0000313" key="7">
    <source>
        <dbReference type="Proteomes" id="UP000012081"/>
    </source>
</evidence>
<dbReference type="GO" id="GO:0003950">
    <property type="term" value="F:NAD+ poly-ADP-ribosyltransferase activity"/>
    <property type="evidence" value="ECO:0007669"/>
    <property type="project" value="InterPro"/>
</dbReference>
<keyword evidence="2 5" id="KW-0808">Transferase</keyword>
<dbReference type="GO" id="GO:0000215">
    <property type="term" value="F:tRNA 2'-phosphotransferase activity"/>
    <property type="evidence" value="ECO:0007669"/>
    <property type="project" value="TreeGrafter"/>
</dbReference>
<reference evidence="6 7" key="1">
    <citation type="submission" date="2013-03" db="EMBL/GenBank/DDBJ databases">
        <title>Assembly of a new bacterial strain Brevibacillus borstelensis AK1.</title>
        <authorList>
            <person name="Rajan I."/>
            <person name="PoliReddy D."/>
            <person name="Sugumar T."/>
            <person name="Rathinam K."/>
            <person name="Alqarawi S."/>
            <person name="Khalil A.B."/>
            <person name="Sivakumar N."/>
        </authorList>
    </citation>
    <scope>NUCLEOTIDE SEQUENCE [LARGE SCALE GENOMIC DNA]</scope>
    <source>
        <strain evidence="6 7">AK1</strain>
    </source>
</reference>
<evidence type="ECO:0000256" key="4">
    <source>
        <dbReference type="ARBA" id="ARBA00025212"/>
    </source>
</evidence>
<name>M8D9I5_9BACL</name>
<dbReference type="EC" id="2.7.1.-" evidence="5"/>
<protein>
    <recommendedName>
        <fullName evidence="5">Probable RNA 2'-phosphotransferase</fullName>
        <ecNumber evidence="5">2.7.1.-</ecNumber>
    </recommendedName>
</protein>
<evidence type="ECO:0000256" key="3">
    <source>
        <dbReference type="ARBA" id="ARBA00023027"/>
    </source>
</evidence>
<dbReference type="InterPro" id="IPR022928">
    <property type="entry name" value="RNA_2'-PTrans_KptA"/>
</dbReference>
<dbReference type="EMBL" id="APBN01000026">
    <property type="protein sequence ID" value="EMT49957.1"/>
    <property type="molecule type" value="Genomic_DNA"/>
</dbReference>
<sequence length="182" mass="21286">MNEMDILKLSKEVSYAIRHAPHEYELELDKDGWVEVHQLLEALRETDQWRNIQEEHLFSVINTSEKKRHEILDGRIRALYGHSVPQKITKEIKQPPDFLYHGTARRLVSSIKEHGLLPKGRQYVHLSVDVETALQVGKRRDEQPILLKINARKAWDHGTIFYIGNEKVWLADAISEKYITVC</sequence>
<gene>
    <name evidence="5" type="primary">kptA</name>
    <name evidence="6" type="ORF">I532_24990</name>
</gene>
<dbReference type="HAMAP" id="MF_00299">
    <property type="entry name" value="KptA"/>
    <property type="match status" value="1"/>
</dbReference>
<organism evidence="6 7">
    <name type="scientific">Brevibacillus borstelensis AK1</name>
    <dbReference type="NCBI Taxonomy" id="1300222"/>
    <lineage>
        <taxon>Bacteria</taxon>
        <taxon>Bacillati</taxon>
        <taxon>Bacillota</taxon>
        <taxon>Bacilli</taxon>
        <taxon>Bacillales</taxon>
        <taxon>Paenibacillaceae</taxon>
        <taxon>Brevibacillus</taxon>
    </lineage>
</organism>
<keyword evidence="7" id="KW-1185">Reference proteome</keyword>
<dbReference type="Proteomes" id="UP000012081">
    <property type="component" value="Unassembled WGS sequence"/>
</dbReference>
<dbReference type="GO" id="GO:0006388">
    <property type="term" value="P:tRNA splicing, via endonucleolytic cleavage and ligation"/>
    <property type="evidence" value="ECO:0007669"/>
    <property type="project" value="UniProtKB-UniRule"/>
</dbReference>
<dbReference type="PATRIC" id="fig|1300222.3.peg.5238"/>
<comment type="similarity">
    <text evidence="1 5">Belongs to the KptA/TPT1 family.</text>
</comment>
<dbReference type="Gene3D" id="3.20.170.30">
    <property type="match status" value="1"/>
</dbReference>
<evidence type="ECO:0000256" key="5">
    <source>
        <dbReference type="HAMAP-Rule" id="MF_00299"/>
    </source>
</evidence>